<dbReference type="InterPro" id="IPR050388">
    <property type="entry name" value="ABC_Ni/Peptide_Import"/>
</dbReference>
<dbReference type="CDD" id="cd03257">
    <property type="entry name" value="ABC_NikE_OppD_transporters"/>
    <property type="match status" value="1"/>
</dbReference>
<evidence type="ECO:0000256" key="7">
    <source>
        <dbReference type="ARBA" id="ARBA00023136"/>
    </source>
</evidence>
<evidence type="ECO:0000256" key="5">
    <source>
        <dbReference type="ARBA" id="ARBA00022741"/>
    </source>
</evidence>
<dbReference type="Pfam" id="PF08352">
    <property type="entry name" value="oligo_HPY"/>
    <property type="match status" value="1"/>
</dbReference>
<evidence type="ECO:0000256" key="1">
    <source>
        <dbReference type="ARBA" id="ARBA00004202"/>
    </source>
</evidence>
<evidence type="ECO:0000313" key="10">
    <source>
        <dbReference type="EMBL" id="MBM9508121.1"/>
    </source>
</evidence>
<dbReference type="Pfam" id="PF00005">
    <property type="entry name" value="ABC_tran"/>
    <property type="match status" value="1"/>
</dbReference>
<keyword evidence="6 10" id="KW-0067">ATP-binding</keyword>
<evidence type="ECO:0000259" key="9">
    <source>
        <dbReference type="PROSITE" id="PS50893"/>
    </source>
</evidence>
<proteinExistence type="inferred from homology"/>
<dbReference type="InterPro" id="IPR003439">
    <property type="entry name" value="ABC_transporter-like_ATP-bd"/>
</dbReference>
<keyword evidence="5" id="KW-0547">Nucleotide-binding</keyword>
<dbReference type="RefSeq" id="WP_205359992.1">
    <property type="nucleotide sequence ID" value="NZ_JADKYB010000016.1"/>
</dbReference>
<evidence type="ECO:0000256" key="2">
    <source>
        <dbReference type="ARBA" id="ARBA00005417"/>
    </source>
</evidence>
<organism evidence="10 11">
    <name type="scientific">Actinacidiphila acididurans</name>
    <dbReference type="NCBI Taxonomy" id="2784346"/>
    <lineage>
        <taxon>Bacteria</taxon>
        <taxon>Bacillati</taxon>
        <taxon>Actinomycetota</taxon>
        <taxon>Actinomycetes</taxon>
        <taxon>Kitasatosporales</taxon>
        <taxon>Streptomycetaceae</taxon>
        <taxon>Actinacidiphila</taxon>
    </lineage>
</organism>
<gene>
    <name evidence="10" type="ORF">ITX44_26925</name>
</gene>
<dbReference type="PROSITE" id="PS50893">
    <property type="entry name" value="ABC_TRANSPORTER_2"/>
    <property type="match status" value="1"/>
</dbReference>
<sequence length="391" mass="41130">MRPSQRESAPEGAWESASAGVTEGVAGTAPGAGEPVLSVEGLRITVGAGRAEAVRDVSFTVRAGEAVGVVGESGSGKTLTCRSLLGVLPPGCAVSAGSARLAGTELTGLGRREWERLRGVRLAAVFQDPASYLNPALTVGRQLAEPLRVRLGLGRAQARARAVELFGSVGLHRPAEVYHRYPHELSGGMLQRVLIAIAVACDPQLLVADEATTALDTVVQAEVLALLARLRRERALALLLVTHDLAVVAEVTDRVLVFYAGQIVEDGPTAEVVRRPAHPYTAALLRVASAGDWHRRDLSVIPGRPPETGATPPGCRFADRCAFAQDRCRTQEVPLTAVVRAPGDAADDAADGARRVRCLRAAELAPALADVRIDPRGEARADARTPKEVPA</sequence>
<dbReference type="Proteomes" id="UP000749040">
    <property type="component" value="Unassembled WGS sequence"/>
</dbReference>
<dbReference type="InterPro" id="IPR003593">
    <property type="entry name" value="AAA+_ATPase"/>
</dbReference>
<dbReference type="PANTHER" id="PTHR43297">
    <property type="entry name" value="OLIGOPEPTIDE TRANSPORT ATP-BINDING PROTEIN APPD"/>
    <property type="match status" value="1"/>
</dbReference>
<evidence type="ECO:0000256" key="3">
    <source>
        <dbReference type="ARBA" id="ARBA00022448"/>
    </source>
</evidence>
<dbReference type="PROSITE" id="PS00211">
    <property type="entry name" value="ABC_TRANSPORTER_1"/>
    <property type="match status" value="1"/>
</dbReference>
<keyword evidence="7" id="KW-0472">Membrane</keyword>
<dbReference type="SUPFAM" id="SSF52540">
    <property type="entry name" value="P-loop containing nucleoside triphosphate hydrolases"/>
    <property type="match status" value="1"/>
</dbReference>
<dbReference type="NCBIfam" id="TIGR01727">
    <property type="entry name" value="oligo_HPY"/>
    <property type="match status" value="1"/>
</dbReference>
<keyword evidence="4" id="KW-1003">Cell membrane</keyword>
<dbReference type="PANTHER" id="PTHR43297:SF2">
    <property type="entry name" value="DIPEPTIDE TRANSPORT ATP-BINDING PROTEIN DPPD"/>
    <property type="match status" value="1"/>
</dbReference>
<dbReference type="Gene3D" id="3.40.50.300">
    <property type="entry name" value="P-loop containing nucleotide triphosphate hydrolases"/>
    <property type="match status" value="1"/>
</dbReference>
<evidence type="ECO:0000256" key="6">
    <source>
        <dbReference type="ARBA" id="ARBA00022840"/>
    </source>
</evidence>
<keyword evidence="3" id="KW-0813">Transport</keyword>
<dbReference type="InterPro" id="IPR013563">
    <property type="entry name" value="Oligopep_ABC_C"/>
</dbReference>
<accession>A0ABS2U049</accession>
<dbReference type="InterPro" id="IPR017871">
    <property type="entry name" value="ABC_transporter-like_CS"/>
</dbReference>
<comment type="caution">
    <text evidence="10">The sequence shown here is derived from an EMBL/GenBank/DDBJ whole genome shotgun (WGS) entry which is preliminary data.</text>
</comment>
<dbReference type="SMART" id="SM00382">
    <property type="entry name" value="AAA"/>
    <property type="match status" value="1"/>
</dbReference>
<evidence type="ECO:0000256" key="4">
    <source>
        <dbReference type="ARBA" id="ARBA00022475"/>
    </source>
</evidence>
<evidence type="ECO:0000313" key="11">
    <source>
        <dbReference type="Proteomes" id="UP000749040"/>
    </source>
</evidence>
<keyword evidence="11" id="KW-1185">Reference proteome</keyword>
<protein>
    <submittedName>
        <fullName evidence="10">ABC transporter ATP-binding protein</fullName>
    </submittedName>
</protein>
<dbReference type="EMBL" id="JADKYB010000016">
    <property type="protein sequence ID" value="MBM9508121.1"/>
    <property type="molecule type" value="Genomic_DNA"/>
</dbReference>
<comment type="similarity">
    <text evidence="2">Belongs to the ABC transporter superfamily.</text>
</comment>
<evidence type="ECO:0000256" key="8">
    <source>
        <dbReference type="SAM" id="MobiDB-lite"/>
    </source>
</evidence>
<dbReference type="GO" id="GO:0005524">
    <property type="term" value="F:ATP binding"/>
    <property type="evidence" value="ECO:0007669"/>
    <property type="project" value="UniProtKB-KW"/>
</dbReference>
<comment type="subcellular location">
    <subcellularLocation>
        <location evidence="1">Cell membrane</location>
        <topology evidence="1">Peripheral membrane protein</topology>
    </subcellularLocation>
</comment>
<feature type="domain" description="ABC transporter" evidence="9">
    <location>
        <begin position="37"/>
        <end position="285"/>
    </location>
</feature>
<dbReference type="InterPro" id="IPR027417">
    <property type="entry name" value="P-loop_NTPase"/>
</dbReference>
<feature type="region of interest" description="Disordered" evidence="8">
    <location>
        <begin position="1"/>
        <end position="32"/>
    </location>
</feature>
<name>A0ABS2U049_9ACTN</name>
<reference evidence="10 11" key="1">
    <citation type="submission" date="2021-01" db="EMBL/GenBank/DDBJ databases">
        <title>Streptomyces acididurans sp. nov., isolated from a peat swamp forest soil.</title>
        <authorList>
            <person name="Chantavorakit T."/>
            <person name="Duangmal K."/>
        </authorList>
    </citation>
    <scope>NUCLEOTIDE SEQUENCE [LARGE SCALE GENOMIC DNA]</scope>
    <source>
        <strain evidence="10 11">KK5PA1</strain>
    </source>
</reference>